<sequence length="380" mass="42210">LAVCLAASADYLVRSSQMSTLPIYEWIQQAVGLLEHKALSIGSKPSTYKTYSHFHADLMAFICLFLPKCSHVPSHLYERLLSLCMEVFQDISLLSRITVVESQAFEQAMNLMQAIWNKFDPIHLINCLVDAGIINNLIGILAEHSLTFNGADLGHTIVRLLTRFLLPAERARNPILSPASLGGRLASNRQDGWSRSQSIHILASYAVTLGQALRLPPIQQLMQWLGQADKCESPEVAHEDLFPNTSWSEFLLSQLHLITLLVVQGGGAGDGTPIAHLLKTFLLNNHEQLCALLAVPPRGLLITSAILDLYWCAMRSSPGVTKLFSPTCVGTAVLFAEGHREERLLVNFSFILFVKLRNLTVRQSTFHQTSGRLFTPQQFD</sequence>
<dbReference type="STRING" id="6205.A0A0R3WRQ9"/>
<protein>
    <submittedName>
        <fullName evidence="1">Mediator of RNA polymerase II transcription subunit 23</fullName>
    </submittedName>
</protein>
<accession>A0A0R3WRQ9</accession>
<dbReference type="WBParaSite" id="TTAC_0000344901-mRNA-1">
    <property type="protein sequence ID" value="TTAC_0000344901-mRNA-1"/>
    <property type="gene ID" value="TTAC_0000344901"/>
</dbReference>
<proteinExistence type="predicted"/>
<evidence type="ECO:0000313" key="1">
    <source>
        <dbReference type="WBParaSite" id="TTAC_0000344901-mRNA-1"/>
    </source>
</evidence>
<name>A0A0R3WRQ9_HYDTA</name>
<dbReference type="AlphaFoldDB" id="A0A0R3WRQ9"/>
<reference evidence="1" key="1">
    <citation type="submission" date="2017-02" db="UniProtKB">
        <authorList>
            <consortium name="WormBaseParasite"/>
        </authorList>
    </citation>
    <scope>IDENTIFICATION</scope>
</reference>
<organism evidence="1">
    <name type="scientific">Hydatigena taeniaeformis</name>
    <name type="common">Feline tapeworm</name>
    <name type="synonym">Taenia taeniaeformis</name>
    <dbReference type="NCBI Taxonomy" id="6205"/>
    <lineage>
        <taxon>Eukaryota</taxon>
        <taxon>Metazoa</taxon>
        <taxon>Spiralia</taxon>
        <taxon>Lophotrochozoa</taxon>
        <taxon>Platyhelminthes</taxon>
        <taxon>Cestoda</taxon>
        <taxon>Eucestoda</taxon>
        <taxon>Cyclophyllidea</taxon>
        <taxon>Taeniidae</taxon>
        <taxon>Hydatigera</taxon>
    </lineage>
</organism>